<sequence>MRTLQNTQLTDPVWAWADDPGHPKAKRTPMLCPRPDMAAGPMPVGIRGAVPSPEGDQPGSLEFRYWNLAAALRRAADYWGPLMPLGLAWRPEVGLALHATMDHGDDLNAYYDRTGLVFFHHAISGMVVYSAESPDVVCHEVGHAVLDSLQPGLWSVASAEGAAFHESFGDMSAILCALQLESVRAEVIAETLGDLSRTSTLSRIAEQLGWAIREINPAAVDPDCLRNAANSFFYVDPVTLPSRGPASRLCSEPHSFSRVFTGAFLRALAGMWRQQGTTDTASLAAVSVDMGRLLVAAVAAAPLVPGYFAQVAAHMLAADSQLYQGRYGRRLRTAFVRYGILAPTAATSLTADTLQRKSAGIVGAVPLEQPGLAMVTIPGEAYGLTHSFAVAAPTAASRFSVAGAALDVGAVTPSGAGLVAESFVEDLFRRGRVAVPENLRADTDLSGDDEALYTHEIMEDGAGPTLTRRLFD</sequence>
<evidence type="ECO:0000313" key="1">
    <source>
        <dbReference type="EMBL" id="GGK37855.1"/>
    </source>
</evidence>
<proteinExistence type="predicted"/>
<gene>
    <name evidence="1" type="ORF">GCM10010124_33310</name>
</gene>
<dbReference type="RefSeq" id="WP_189115269.1">
    <property type="nucleotide sequence ID" value="NZ_BMQC01000013.1"/>
</dbReference>
<accession>A0A8J3FJJ6</accession>
<reference evidence="1" key="1">
    <citation type="journal article" date="2014" name="Int. J. Syst. Evol. Microbiol.">
        <title>Complete genome sequence of Corynebacterium casei LMG S-19264T (=DSM 44701T), isolated from a smear-ripened cheese.</title>
        <authorList>
            <consortium name="US DOE Joint Genome Institute (JGI-PGF)"/>
            <person name="Walter F."/>
            <person name="Albersmeier A."/>
            <person name="Kalinowski J."/>
            <person name="Ruckert C."/>
        </authorList>
    </citation>
    <scope>NUCLEOTIDE SEQUENCE</scope>
    <source>
        <strain evidence="1">JCM 3091</strain>
    </source>
</reference>
<reference evidence="1" key="2">
    <citation type="submission" date="2020-09" db="EMBL/GenBank/DDBJ databases">
        <authorList>
            <person name="Sun Q."/>
            <person name="Ohkuma M."/>
        </authorList>
    </citation>
    <scope>NUCLEOTIDE SEQUENCE</scope>
    <source>
        <strain evidence="1">JCM 3091</strain>
    </source>
</reference>
<organism evidence="1 2">
    <name type="scientific">Pilimelia terevasa</name>
    <dbReference type="NCBI Taxonomy" id="53372"/>
    <lineage>
        <taxon>Bacteria</taxon>
        <taxon>Bacillati</taxon>
        <taxon>Actinomycetota</taxon>
        <taxon>Actinomycetes</taxon>
        <taxon>Micromonosporales</taxon>
        <taxon>Micromonosporaceae</taxon>
        <taxon>Pilimelia</taxon>
    </lineage>
</organism>
<dbReference type="AlphaFoldDB" id="A0A8J3FJJ6"/>
<comment type="caution">
    <text evidence="1">The sequence shown here is derived from an EMBL/GenBank/DDBJ whole genome shotgun (WGS) entry which is preliminary data.</text>
</comment>
<evidence type="ECO:0000313" key="2">
    <source>
        <dbReference type="Proteomes" id="UP000662200"/>
    </source>
</evidence>
<protein>
    <submittedName>
        <fullName evidence="1">Uncharacterized protein</fullName>
    </submittedName>
</protein>
<name>A0A8J3FJJ6_9ACTN</name>
<dbReference type="SUPFAM" id="SSF55486">
    <property type="entry name" value="Metalloproteases ('zincins'), catalytic domain"/>
    <property type="match status" value="1"/>
</dbReference>
<keyword evidence="2" id="KW-1185">Reference proteome</keyword>
<dbReference type="Proteomes" id="UP000662200">
    <property type="component" value="Unassembled WGS sequence"/>
</dbReference>
<dbReference type="EMBL" id="BMQC01000013">
    <property type="protein sequence ID" value="GGK37855.1"/>
    <property type="molecule type" value="Genomic_DNA"/>
</dbReference>